<evidence type="ECO:0000256" key="4">
    <source>
        <dbReference type="ARBA" id="ARBA00022679"/>
    </source>
</evidence>
<evidence type="ECO:0000259" key="9">
    <source>
        <dbReference type="Pfam" id="PF13813"/>
    </source>
</evidence>
<accession>A0AA39MJ27</accession>
<comment type="caution">
    <text evidence="10">The sequence shown here is derived from an EMBL/GenBank/DDBJ whole genome shotgun (WGS) entry which is preliminary data.</text>
</comment>
<comment type="similarity">
    <text evidence="3">Belongs to the wax synthase family.</text>
</comment>
<feature type="transmembrane region" description="Helical" evidence="8">
    <location>
        <begin position="335"/>
        <end position="351"/>
    </location>
</feature>
<evidence type="ECO:0000313" key="11">
    <source>
        <dbReference type="Proteomes" id="UP001175226"/>
    </source>
</evidence>
<keyword evidence="7 8" id="KW-0472">Membrane</keyword>
<feature type="domain" description="Wax synthase" evidence="9">
    <location>
        <begin position="267"/>
        <end position="342"/>
    </location>
</feature>
<feature type="transmembrane region" description="Helical" evidence="8">
    <location>
        <begin position="232"/>
        <end position="251"/>
    </location>
</feature>
<evidence type="ECO:0000256" key="5">
    <source>
        <dbReference type="ARBA" id="ARBA00022692"/>
    </source>
</evidence>
<keyword evidence="4" id="KW-0808">Transferase</keyword>
<evidence type="ECO:0000256" key="8">
    <source>
        <dbReference type="SAM" id="Phobius"/>
    </source>
</evidence>
<dbReference type="GO" id="GO:0006629">
    <property type="term" value="P:lipid metabolic process"/>
    <property type="evidence" value="ECO:0007669"/>
    <property type="project" value="InterPro"/>
</dbReference>
<dbReference type="PANTHER" id="PTHR31595">
    <property type="entry name" value="LONG-CHAIN-ALCOHOL O-FATTY-ACYLTRANSFERASE 3-RELATED"/>
    <property type="match status" value="1"/>
</dbReference>
<dbReference type="Pfam" id="PF13813">
    <property type="entry name" value="MBOAT_2"/>
    <property type="match status" value="1"/>
</dbReference>
<evidence type="ECO:0000256" key="7">
    <source>
        <dbReference type="ARBA" id="ARBA00023136"/>
    </source>
</evidence>
<feature type="transmembrane region" description="Helical" evidence="8">
    <location>
        <begin position="363"/>
        <end position="384"/>
    </location>
</feature>
<evidence type="ECO:0000256" key="1">
    <source>
        <dbReference type="ARBA" id="ARBA00004141"/>
    </source>
</evidence>
<dbReference type="GO" id="GO:0008374">
    <property type="term" value="F:O-acyltransferase activity"/>
    <property type="evidence" value="ECO:0007669"/>
    <property type="project" value="InterPro"/>
</dbReference>
<protein>
    <recommendedName>
        <fullName evidence="9">Wax synthase domain-containing protein</fullName>
    </recommendedName>
</protein>
<dbReference type="EMBL" id="JAUEPT010000061">
    <property type="protein sequence ID" value="KAK0435678.1"/>
    <property type="molecule type" value="Genomic_DNA"/>
</dbReference>
<dbReference type="InterPro" id="IPR032805">
    <property type="entry name" value="Wax_synthase_dom"/>
</dbReference>
<dbReference type="PANTHER" id="PTHR31595:SF57">
    <property type="entry name" value="OS04G0481900 PROTEIN"/>
    <property type="match status" value="1"/>
</dbReference>
<keyword evidence="11" id="KW-1185">Reference proteome</keyword>
<evidence type="ECO:0000256" key="6">
    <source>
        <dbReference type="ARBA" id="ARBA00022989"/>
    </source>
</evidence>
<dbReference type="GO" id="GO:0016020">
    <property type="term" value="C:membrane"/>
    <property type="evidence" value="ECO:0007669"/>
    <property type="project" value="UniProtKB-SubCell"/>
</dbReference>
<proteinExistence type="inferred from homology"/>
<dbReference type="InterPro" id="IPR044851">
    <property type="entry name" value="Wax_synthase"/>
</dbReference>
<keyword evidence="6 8" id="KW-1133">Transmembrane helix</keyword>
<evidence type="ECO:0000313" key="10">
    <source>
        <dbReference type="EMBL" id="KAK0435678.1"/>
    </source>
</evidence>
<reference evidence="10" key="1">
    <citation type="submission" date="2023-06" db="EMBL/GenBank/DDBJ databases">
        <authorList>
            <consortium name="Lawrence Berkeley National Laboratory"/>
            <person name="Ahrendt S."/>
            <person name="Sahu N."/>
            <person name="Indic B."/>
            <person name="Wong-Bajracharya J."/>
            <person name="Merenyi Z."/>
            <person name="Ke H.-M."/>
            <person name="Monk M."/>
            <person name="Kocsube S."/>
            <person name="Drula E."/>
            <person name="Lipzen A."/>
            <person name="Balint B."/>
            <person name="Henrissat B."/>
            <person name="Andreopoulos B."/>
            <person name="Martin F.M."/>
            <person name="Harder C.B."/>
            <person name="Rigling D."/>
            <person name="Ford K.L."/>
            <person name="Foster G.D."/>
            <person name="Pangilinan J."/>
            <person name="Papanicolaou A."/>
            <person name="Barry K."/>
            <person name="LaButti K."/>
            <person name="Viragh M."/>
            <person name="Koriabine M."/>
            <person name="Yan M."/>
            <person name="Riley R."/>
            <person name="Champramary S."/>
            <person name="Plett K.L."/>
            <person name="Tsai I.J."/>
            <person name="Slot J."/>
            <person name="Sipos G."/>
            <person name="Plett J."/>
            <person name="Nagy L.G."/>
            <person name="Grigoriev I.V."/>
        </authorList>
    </citation>
    <scope>NUCLEOTIDE SEQUENCE</scope>
    <source>
        <strain evidence="10">FPL87.14</strain>
    </source>
</reference>
<gene>
    <name evidence="10" type="ORF">EV421DRAFT_2039081</name>
</gene>
<feature type="transmembrane region" description="Helical" evidence="8">
    <location>
        <begin position="308"/>
        <end position="329"/>
    </location>
</feature>
<dbReference type="AlphaFoldDB" id="A0AA39MJ27"/>
<dbReference type="Proteomes" id="UP001175226">
    <property type="component" value="Unassembled WGS sequence"/>
</dbReference>
<feature type="transmembrane region" description="Helical" evidence="8">
    <location>
        <begin position="181"/>
        <end position="203"/>
    </location>
</feature>
<comment type="pathway">
    <text evidence="2">Secondary metabolite biosynthesis.</text>
</comment>
<comment type="subcellular location">
    <subcellularLocation>
        <location evidence="1">Membrane</location>
        <topology evidence="1">Multi-pass membrane protein</topology>
    </subcellularLocation>
</comment>
<sequence>MGVSRSLVRSRLPLHKEEGYAVRSASTACFEDVEGVKGKSKSPLKMEALHDKDIPDELSLLSFISRSASRIKRRTISTRIAFLPIALYTTYKCATSLDLAPGEENVRDRYFNDVLVLSMALCSSRIVTWTFTPTPPCRLDLPSPSSPLQLCLSLRGYGWNWGLPKSRAPREWRPTSSVTRFIIATVLSALFHTILYDVVLIHIEYIAPGTWQSPWGAPILPPSGYPNLKTTYISFLSFFLIYTSVQIIYDASTLVGVTIFRQTPGEWPPLYDSVLLSTSLAQFWGHRYHQLFRQTFTGSLALLPLPEYVQLFGAFLMSGVFHCCGVWGYDNGAHWWPMGGFFVANALGIWLERVWWYLFGKKVGGVAGKVWTVLWLAGWGNWLFDEYSTKGMIYQRILLHFL</sequence>
<organism evidence="10 11">
    <name type="scientific">Armillaria borealis</name>
    <dbReference type="NCBI Taxonomy" id="47425"/>
    <lineage>
        <taxon>Eukaryota</taxon>
        <taxon>Fungi</taxon>
        <taxon>Dikarya</taxon>
        <taxon>Basidiomycota</taxon>
        <taxon>Agaricomycotina</taxon>
        <taxon>Agaricomycetes</taxon>
        <taxon>Agaricomycetidae</taxon>
        <taxon>Agaricales</taxon>
        <taxon>Marasmiineae</taxon>
        <taxon>Physalacriaceae</taxon>
        <taxon>Armillaria</taxon>
    </lineage>
</organism>
<name>A0AA39MJ27_9AGAR</name>
<evidence type="ECO:0000256" key="2">
    <source>
        <dbReference type="ARBA" id="ARBA00005179"/>
    </source>
</evidence>
<evidence type="ECO:0000256" key="3">
    <source>
        <dbReference type="ARBA" id="ARBA00007282"/>
    </source>
</evidence>
<keyword evidence="5 8" id="KW-0812">Transmembrane</keyword>